<dbReference type="Pfam" id="PF20323">
    <property type="entry name" value="DUF6618"/>
    <property type="match status" value="1"/>
</dbReference>
<accession>A0ABT2TCU9</accession>
<proteinExistence type="predicted"/>
<comment type="caution">
    <text evidence="1">The sequence shown here is derived from an EMBL/GenBank/DDBJ whole genome shotgun (WGS) entry which is preliminary data.</text>
</comment>
<evidence type="ECO:0008006" key="3">
    <source>
        <dbReference type="Google" id="ProtNLM"/>
    </source>
</evidence>
<dbReference type="RefSeq" id="WP_267304173.1">
    <property type="nucleotide sequence ID" value="NZ_JAOQJX010000015.1"/>
</dbReference>
<gene>
    <name evidence="1" type="ORF">OCV51_10455</name>
</gene>
<sequence length="95" mass="10859">MAKKLIEIVGEYAVGDTHEISVDWNGFNYLIIYGYHINGWFVAIPNWNVCTEIADPDDILYNTERLSKILNNANAGRSLAKSIGKHWEYISKNNK</sequence>
<reference evidence="1 2" key="1">
    <citation type="journal article" date="2021" name="ISME Commun">
        <title>Automated analysis of genomic sequences facilitates high-throughput and comprehensive description of bacteria.</title>
        <authorList>
            <person name="Hitch T.C.A."/>
        </authorList>
    </citation>
    <scope>NUCLEOTIDE SEQUENCE [LARGE SCALE GENOMIC DNA]</scope>
    <source>
        <strain evidence="1 2">H2_18</strain>
    </source>
</reference>
<organism evidence="1 2">
    <name type="scientific">Faecalicatena acetigenes</name>
    <dbReference type="NCBI Taxonomy" id="2981790"/>
    <lineage>
        <taxon>Bacteria</taxon>
        <taxon>Bacillati</taxon>
        <taxon>Bacillota</taxon>
        <taxon>Clostridia</taxon>
        <taxon>Lachnospirales</taxon>
        <taxon>Lachnospiraceae</taxon>
        <taxon>Faecalicatena</taxon>
    </lineage>
</organism>
<dbReference type="InterPro" id="IPR046726">
    <property type="entry name" value="DUF6618"/>
</dbReference>
<keyword evidence="2" id="KW-1185">Reference proteome</keyword>
<name>A0ABT2TCU9_9FIRM</name>
<dbReference type="Proteomes" id="UP001652394">
    <property type="component" value="Unassembled WGS sequence"/>
</dbReference>
<evidence type="ECO:0000313" key="2">
    <source>
        <dbReference type="Proteomes" id="UP001652394"/>
    </source>
</evidence>
<protein>
    <recommendedName>
        <fullName evidence="3">Phage protein</fullName>
    </recommendedName>
</protein>
<dbReference type="EMBL" id="JAOQJX010000015">
    <property type="protein sequence ID" value="MCU6748067.1"/>
    <property type="molecule type" value="Genomic_DNA"/>
</dbReference>
<evidence type="ECO:0000313" key="1">
    <source>
        <dbReference type="EMBL" id="MCU6748067.1"/>
    </source>
</evidence>